<accession>A0AAP0NYD1</accession>
<feature type="compositionally biased region" description="Basic and acidic residues" evidence="6">
    <location>
        <begin position="331"/>
        <end position="342"/>
    </location>
</feature>
<evidence type="ECO:0000256" key="2">
    <source>
        <dbReference type="ARBA" id="ARBA00023015"/>
    </source>
</evidence>
<evidence type="ECO:0000313" key="9">
    <source>
        <dbReference type="Proteomes" id="UP001417504"/>
    </source>
</evidence>
<keyword evidence="5" id="KW-0539">Nucleus</keyword>
<comment type="caution">
    <text evidence="8">The sequence shown here is derived from an EMBL/GenBank/DDBJ whole genome shotgun (WGS) entry which is preliminary data.</text>
</comment>
<evidence type="ECO:0000313" key="8">
    <source>
        <dbReference type="EMBL" id="KAK9122949.1"/>
    </source>
</evidence>
<sequence>MCIEAAVDPCGGLVALFKDDRVGAHMLSLVWRESVCGGSLWSDTWRVRRGGRRRVSEREERVIRTCVVHGLVAGHGLANGGATRGSLRTIHSEEEWNPKRNEIVFISPTGEEIKNKRQLDQFLKAHPGEPPSSEFDWGTGDAPRRSARIIEKVKATESPEKEPPKKRERKSSEKKSAKGKKESSEEDEIPKEEENADAADEKVKTDEDVEMTNAGDEEQKKDEDGLEKDVNENNAETGAAKNSIEENDKKDLPAVDMQTGENKVVETPASISESNGQDSIDKVSCDKKQDEVPKDNSQPMPEEKTDSEAPSLPLDDKASTKADENAAIVTSDKEVPSKKVGELLDSAHQNNIQEESRPREANGSNEEMQHQPKSPSLILAPVVSSKIVTSCQVRNVF</sequence>
<feature type="compositionally biased region" description="Basic and acidic residues" evidence="6">
    <location>
        <begin position="243"/>
        <end position="253"/>
    </location>
</feature>
<dbReference type="Proteomes" id="UP001417504">
    <property type="component" value="Unassembled WGS sequence"/>
</dbReference>
<dbReference type="Pfam" id="PF01429">
    <property type="entry name" value="MBD"/>
    <property type="match status" value="1"/>
</dbReference>
<dbReference type="GO" id="GO:0003677">
    <property type="term" value="F:DNA binding"/>
    <property type="evidence" value="ECO:0007669"/>
    <property type="project" value="UniProtKB-KW"/>
</dbReference>
<gene>
    <name evidence="8" type="ORF">Sjap_012551</name>
</gene>
<feature type="domain" description="MBD" evidence="7">
    <location>
        <begin position="99"/>
        <end position="140"/>
    </location>
</feature>
<dbReference type="InterPro" id="IPR016177">
    <property type="entry name" value="DNA-bd_dom_sf"/>
</dbReference>
<feature type="compositionally biased region" description="Acidic residues" evidence="6">
    <location>
        <begin position="184"/>
        <end position="198"/>
    </location>
</feature>
<organism evidence="8 9">
    <name type="scientific">Stephania japonica</name>
    <dbReference type="NCBI Taxonomy" id="461633"/>
    <lineage>
        <taxon>Eukaryota</taxon>
        <taxon>Viridiplantae</taxon>
        <taxon>Streptophyta</taxon>
        <taxon>Embryophyta</taxon>
        <taxon>Tracheophyta</taxon>
        <taxon>Spermatophyta</taxon>
        <taxon>Magnoliopsida</taxon>
        <taxon>Ranunculales</taxon>
        <taxon>Menispermaceae</taxon>
        <taxon>Menispermoideae</taxon>
        <taxon>Cissampelideae</taxon>
        <taxon>Stephania</taxon>
    </lineage>
</organism>
<evidence type="ECO:0000256" key="4">
    <source>
        <dbReference type="ARBA" id="ARBA00023163"/>
    </source>
</evidence>
<evidence type="ECO:0000256" key="5">
    <source>
        <dbReference type="ARBA" id="ARBA00023242"/>
    </source>
</evidence>
<protein>
    <recommendedName>
        <fullName evidence="7">MBD domain-containing protein</fullName>
    </recommendedName>
</protein>
<keyword evidence="9" id="KW-1185">Reference proteome</keyword>
<dbReference type="PANTHER" id="PTHR33729">
    <property type="entry name" value="METHYL-CPG BINDING DOMAIN CONTAINING PROTEIN, EXPRESSED"/>
    <property type="match status" value="1"/>
</dbReference>
<evidence type="ECO:0000259" key="7">
    <source>
        <dbReference type="Pfam" id="PF01429"/>
    </source>
</evidence>
<proteinExistence type="predicted"/>
<reference evidence="8 9" key="1">
    <citation type="submission" date="2024-01" db="EMBL/GenBank/DDBJ databases">
        <title>Genome assemblies of Stephania.</title>
        <authorList>
            <person name="Yang L."/>
        </authorList>
    </citation>
    <scope>NUCLEOTIDE SEQUENCE [LARGE SCALE GENOMIC DNA]</scope>
    <source>
        <strain evidence="8">QJT</strain>
        <tissue evidence="8">Leaf</tissue>
    </source>
</reference>
<keyword evidence="3" id="KW-0238">DNA-binding</keyword>
<comment type="subcellular location">
    <subcellularLocation>
        <location evidence="1">Nucleus</location>
    </subcellularLocation>
</comment>
<feature type="compositionally biased region" description="Basic and acidic residues" evidence="6">
    <location>
        <begin position="217"/>
        <end position="231"/>
    </location>
</feature>
<feature type="compositionally biased region" description="Basic and acidic residues" evidence="6">
    <location>
        <begin position="279"/>
        <end position="294"/>
    </location>
</feature>
<dbReference type="InterPro" id="IPR001739">
    <property type="entry name" value="Methyl_CpG_DNA-bd"/>
</dbReference>
<feature type="compositionally biased region" description="Basic and acidic residues" evidence="6">
    <location>
        <begin position="151"/>
        <end position="183"/>
    </location>
</feature>
<name>A0AAP0NYD1_9MAGN</name>
<feature type="region of interest" description="Disordered" evidence="6">
    <location>
        <begin position="124"/>
        <end position="143"/>
    </location>
</feature>
<evidence type="ECO:0000256" key="1">
    <source>
        <dbReference type="ARBA" id="ARBA00004123"/>
    </source>
</evidence>
<dbReference type="PANTHER" id="PTHR33729:SF6">
    <property type="entry name" value="METHYL-CPG-BINDING DOMAIN-CONTAINING PROTEIN 11"/>
    <property type="match status" value="1"/>
</dbReference>
<feature type="compositionally biased region" description="Polar residues" evidence="6">
    <location>
        <begin position="269"/>
        <end position="278"/>
    </location>
</feature>
<dbReference type="EMBL" id="JBBNAE010000005">
    <property type="protein sequence ID" value="KAK9122949.1"/>
    <property type="molecule type" value="Genomic_DNA"/>
</dbReference>
<dbReference type="InterPro" id="IPR039622">
    <property type="entry name" value="MBD10/11"/>
</dbReference>
<feature type="region of interest" description="Disordered" evidence="6">
    <location>
        <begin position="151"/>
        <end position="377"/>
    </location>
</feature>
<feature type="compositionally biased region" description="Polar residues" evidence="6">
    <location>
        <begin position="362"/>
        <end position="374"/>
    </location>
</feature>
<dbReference type="SUPFAM" id="SSF54171">
    <property type="entry name" value="DNA-binding domain"/>
    <property type="match status" value="1"/>
</dbReference>
<dbReference type="GO" id="GO:0005634">
    <property type="term" value="C:nucleus"/>
    <property type="evidence" value="ECO:0007669"/>
    <property type="project" value="UniProtKB-SubCell"/>
</dbReference>
<dbReference type="AlphaFoldDB" id="A0AAP0NYD1"/>
<evidence type="ECO:0000256" key="3">
    <source>
        <dbReference type="ARBA" id="ARBA00023125"/>
    </source>
</evidence>
<keyword evidence="2" id="KW-0805">Transcription regulation</keyword>
<keyword evidence="4" id="KW-0804">Transcription</keyword>
<evidence type="ECO:0000256" key="6">
    <source>
        <dbReference type="SAM" id="MobiDB-lite"/>
    </source>
</evidence>
<feature type="compositionally biased region" description="Basic and acidic residues" evidence="6">
    <location>
        <begin position="314"/>
        <end position="324"/>
    </location>
</feature>